<dbReference type="EMBL" id="CP059404">
    <property type="protein sequence ID" value="QNE89277.1"/>
    <property type="molecule type" value="Genomic_DNA"/>
</dbReference>
<protein>
    <submittedName>
        <fullName evidence="2">DUF4245 domain-containing protein</fullName>
    </submittedName>
</protein>
<evidence type="ECO:0000313" key="2">
    <source>
        <dbReference type="EMBL" id="QNE89277.1"/>
    </source>
</evidence>
<keyword evidence="3" id="KW-1185">Reference proteome</keyword>
<organism evidence="2 3">
    <name type="scientific">Corynebacterium incognita</name>
    <dbReference type="NCBI Taxonomy" id="2754725"/>
    <lineage>
        <taxon>Bacteria</taxon>
        <taxon>Bacillati</taxon>
        <taxon>Actinomycetota</taxon>
        <taxon>Actinomycetes</taxon>
        <taxon>Mycobacteriales</taxon>
        <taxon>Corynebacteriaceae</taxon>
        <taxon>Corynebacterium</taxon>
    </lineage>
</organism>
<keyword evidence="1" id="KW-1133">Transmembrane helix</keyword>
<dbReference type="KEGG" id="cik:H0194_09540"/>
<dbReference type="InterPro" id="IPR025339">
    <property type="entry name" value="DUF4245"/>
</dbReference>
<keyword evidence="1" id="KW-0812">Transmembrane</keyword>
<name>A0A7G7CNW1_9CORY</name>
<evidence type="ECO:0000256" key="1">
    <source>
        <dbReference type="SAM" id="Phobius"/>
    </source>
</evidence>
<dbReference type="Pfam" id="PF14030">
    <property type="entry name" value="DUF4245"/>
    <property type="match status" value="1"/>
</dbReference>
<keyword evidence="1" id="KW-0472">Membrane</keyword>
<gene>
    <name evidence="2" type="ORF">H0194_09540</name>
</gene>
<accession>A0A7G7CNW1</accession>
<evidence type="ECO:0000313" key="3">
    <source>
        <dbReference type="Proteomes" id="UP000515743"/>
    </source>
</evidence>
<dbReference type="RefSeq" id="WP_185175654.1">
    <property type="nucleotide sequence ID" value="NZ_CP059404.1"/>
</dbReference>
<proteinExistence type="predicted"/>
<dbReference type="AlphaFoldDB" id="A0A7G7CNW1"/>
<reference evidence="2 3" key="1">
    <citation type="submission" date="2020-07" db="EMBL/GenBank/DDBJ databases">
        <title>Complete genome and description of Corynebacterium incognita strain Marseille-Q3630 sp. nov.</title>
        <authorList>
            <person name="Boxberger M."/>
        </authorList>
    </citation>
    <scope>NUCLEOTIDE SEQUENCE [LARGE SCALE GENOMIC DNA]</scope>
    <source>
        <strain evidence="2 3">Marseille-Q3630</strain>
    </source>
</reference>
<feature type="transmembrane region" description="Helical" evidence="1">
    <location>
        <begin position="16"/>
        <end position="36"/>
    </location>
</feature>
<dbReference type="Proteomes" id="UP000515743">
    <property type="component" value="Chromosome"/>
</dbReference>
<sequence>MAREEKPRIFQGGRDMMLSLAVILVMMFAVVGVTGLCSINPEAKDNPAVHEVDAETFLTMEARSTSTPLRLPQTPEGWMPNVARRANVAGTPAAVVGWVTDKDTFIQLIQTSLPLDDAVTGVDANYREVKRTVDVDGVELQLHAGESGDVKDLWAADLGDIRVVLGGTANEEDVTTLLRATMDAQPLPTK</sequence>